<dbReference type="GeneID" id="63715753"/>
<dbReference type="InterPro" id="IPR045321">
    <property type="entry name" value="Cts1-like"/>
</dbReference>
<dbReference type="PANTHER" id="PTHR45708">
    <property type="entry name" value="ENDOCHITINASE"/>
    <property type="match status" value="1"/>
</dbReference>
<dbReference type="SUPFAM" id="SSF51445">
    <property type="entry name" value="(Trans)glycosidases"/>
    <property type="match status" value="1"/>
</dbReference>
<evidence type="ECO:0000259" key="15">
    <source>
        <dbReference type="PROSITE" id="PS51910"/>
    </source>
</evidence>
<feature type="domain" description="GH18" evidence="15">
    <location>
        <begin position="29"/>
        <end position="327"/>
    </location>
</feature>
<dbReference type="PROSITE" id="PS01095">
    <property type="entry name" value="GH18_1"/>
    <property type="match status" value="1"/>
</dbReference>
<keyword evidence="5" id="KW-0147">Chitin-binding</keyword>
<dbReference type="EC" id="3.2.1.14" evidence="3"/>
<keyword evidence="8" id="KW-0843">Virulence</keyword>
<evidence type="ECO:0000313" key="16">
    <source>
        <dbReference type="EMBL" id="KYK61965.1"/>
    </source>
</evidence>
<dbReference type="Pfam" id="PF00704">
    <property type="entry name" value="Glyco_hydro_18"/>
    <property type="match status" value="1"/>
</dbReference>
<dbReference type="AlphaFoldDB" id="A0A151GXZ4"/>
<evidence type="ECO:0000256" key="3">
    <source>
        <dbReference type="ARBA" id="ARBA00012729"/>
    </source>
</evidence>
<dbReference type="InterPro" id="IPR001579">
    <property type="entry name" value="Glyco_hydro_18_chit_AS"/>
</dbReference>
<protein>
    <recommendedName>
        <fullName evidence="3">chitinase</fullName>
        <ecNumber evidence="3">3.2.1.14</ecNumber>
    </recommendedName>
</protein>
<dbReference type="PANTHER" id="PTHR45708:SF49">
    <property type="entry name" value="ENDOCHITINASE"/>
    <property type="match status" value="1"/>
</dbReference>
<keyword evidence="4" id="KW-0964">Secreted</keyword>
<evidence type="ECO:0000256" key="2">
    <source>
        <dbReference type="ARBA" id="ARBA00004613"/>
    </source>
</evidence>
<keyword evidence="7" id="KW-0146">Chitin degradation</keyword>
<evidence type="ECO:0000256" key="1">
    <source>
        <dbReference type="ARBA" id="ARBA00000822"/>
    </source>
</evidence>
<dbReference type="GO" id="GO:0008061">
    <property type="term" value="F:chitin binding"/>
    <property type="evidence" value="ECO:0007669"/>
    <property type="project" value="UniProtKB-KW"/>
</dbReference>
<evidence type="ECO:0000256" key="13">
    <source>
        <dbReference type="RuleBase" id="RU000489"/>
    </source>
</evidence>
<dbReference type="InterPro" id="IPR050542">
    <property type="entry name" value="Glycosyl_Hydrlase18_Chitinase"/>
</dbReference>
<dbReference type="RefSeq" id="XP_040661317.1">
    <property type="nucleotide sequence ID" value="XM_040800434.1"/>
</dbReference>
<dbReference type="InParanoid" id="A0A151GXZ4"/>
<evidence type="ECO:0000256" key="7">
    <source>
        <dbReference type="ARBA" id="ARBA00023024"/>
    </source>
</evidence>
<dbReference type="InterPro" id="IPR017853">
    <property type="entry name" value="GH"/>
</dbReference>
<evidence type="ECO:0000256" key="6">
    <source>
        <dbReference type="ARBA" id="ARBA00022801"/>
    </source>
</evidence>
<comment type="subcellular location">
    <subcellularLocation>
        <location evidence="2">Secreted</location>
    </subcellularLocation>
</comment>
<name>A0A151GXZ4_DRECN</name>
<comment type="similarity">
    <text evidence="12">Belongs to the glycosyl hydrolase 18 family. Chitinase class III subfamily.</text>
</comment>
<comment type="caution">
    <text evidence="16">The sequence shown here is derived from an EMBL/GenBank/DDBJ whole genome shotgun (WGS) entry which is preliminary data.</text>
</comment>
<comment type="catalytic activity">
    <reaction evidence="1">
        <text>Random endo-hydrolysis of N-acetyl-beta-D-glucosaminide (1-&gt;4)-beta-linkages in chitin and chitodextrins.</text>
        <dbReference type="EC" id="3.2.1.14"/>
    </reaction>
</comment>
<dbReference type="InterPro" id="IPR001223">
    <property type="entry name" value="Glyco_hydro18_cat"/>
</dbReference>
<evidence type="ECO:0000313" key="17">
    <source>
        <dbReference type="Proteomes" id="UP000076580"/>
    </source>
</evidence>
<evidence type="ECO:0000256" key="14">
    <source>
        <dbReference type="SAM" id="SignalP"/>
    </source>
</evidence>
<keyword evidence="17" id="KW-1185">Reference proteome</keyword>
<evidence type="ECO:0000256" key="12">
    <source>
        <dbReference type="ARBA" id="ARBA00025727"/>
    </source>
</evidence>
<evidence type="ECO:0000256" key="9">
    <source>
        <dbReference type="ARBA" id="ARBA00023277"/>
    </source>
</evidence>
<dbReference type="Proteomes" id="UP000076580">
    <property type="component" value="Chromosome 01"/>
</dbReference>
<dbReference type="CDD" id="cd02877">
    <property type="entry name" value="GH18_hevamine_XipI_class_III"/>
    <property type="match status" value="1"/>
</dbReference>
<dbReference type="PROSITE" id="PS51910">
    <property type="entry name" value="GH18_2"/>
    <property type="match status" value="1"/>
</dbReference>
<organism evidence="16 17">
    <name type="scientific">Drechmeria coniospora</name>
    <name type="common">Nematophagous fungus</name>
    <name type="synonym">Meria coniospora</name>
    <dbReference type="NCBI Taxonomy" id="98403"/>
    <lineage>
        <taxon>Eukaryota</taxon>
        <taxon>Fungi</taxon>
        <taxon>Dikarya</taxon>
        <taxon>Ascomycota</taxon>
        <taxon>Pezizomycotina</taxon>
        <taxon>Sordariomycetes</taxon>
        <taxon>Hypocreomycetidae</taxon>
        <taxon>Hypocreales</taxon>
        <taxon>Ophiocordycipitaceae</taxon>
        <taxon>Drechmeria</taxon>
    </lineage>
</organism>
<dbReference type="GO" id="GO:0005576">
    <property type="term" value="C:extracellular region"/>
    <property type="evidence" value="ECO:0007669"/>
    <property type="project" value="UniProtKB-SubCell"/>
</dbReference>
<evidence type="ECO:0000256" key="8">
    <source>
        <dbReference type="ARBA" id="ARBA00023026"/>
    </source>
</evidence>
<keyword evidence="10 13" id="KW-0326">Glycosidase</keyword>
<sequence>MAPSVLGLALGLIASLPLALAGFDSVSKKNIAVYWGQNSYGQGHGPHIQQNLAYYCARTEINIIPVAFMNGITPPITNFASAGDRCSTFPDNPNLLRCPEIENDIKTCQSKHGKTVVLSLGGATYSQGGWSSAAEAEKAAQNVWAMFGPVNSAAGVDRPFGSAVVDGFDFDFEAYTNHLPVFAATLRALMDGAGGKKYYLTAAPQCVFPDAAVGATLEAVPFDMVNIQFYNNWCGVANFQPGASSQFAFNFDVWDRWAKGSKNPNVKTLLGIPANTGAGGGYTDGAKLRAAIQYSKEHSSFGGVMMWDMSQLYANRGFLDEVVTGLA</sequence>
<proteinExistence type="inferred from homology"/>
<evidence type="ECO:0000256" key="10">
    <source>
        <dbReference type="ARBA" id="ARBA00023295"/>
    </source>
</evidence>
<dbReference type="GO" id="GO:0000272">
    <property type="term" value="P:polysaccharide catabolic process"/>
    <property type="evidence" value="ECO:0007669"/>
    <property type="project" value="UniProtKB-KW"/>
</dbReference>
<dbReference type="GO" id="GO:0008843">
    <property type="term" value="F:endochitinase activity"/>
    <property type="evidence" value="ECO:0007669"/>
    <property type="project" value="UniProtKB-EC"/>
</dbReference>
<dbReference type="GO" id="GO:0006032">
    <property type="term" value="P:chitin catabolic process"/>
    <property type="evidence" value="ECO:0007669"/>
    <property type="project" value="UniProtKB-KW"/>
</dbReference>
<keyword evidence="14" id="KW-0732">Signal</keyword>
<feature type="chain" id="PRO_5007581057" description="chitinase" evidence="14">
    <location>
        <begin position="22"/>
        <end position="327"/>
    </location>
</feature>
<evidence type="ECO:0000256" key="11">
    <source>
        <dbReference type="ARBA" id="ARBA00023326"/>
    </source>
</evidence>
<feature type="signal peptide" evidence="14">
    <location>
        <begin position="1"/>
        <end position="21"/>
    </location>
</feature>
<evidence type="ECO:0000256" key="4">
    <source>
        <dbReference type="ARBA" id="ARBA00022525"/>
    </source>
</evidence>
<keyword evidence="9" id="KW-0119">Carbohydrate metabolism</keyword>
<accession>A0A151GXZ4</accession>
<gene>
    <name evidence="16" type="ORF">DCS_03110</name>
</gene>
<dbReference type="FunCoup" id="A0A151GXZ4">
    <property type="interactions" value="138"/>
</dbReference>
<dbReference type="Gene3D" id="3.20.20.80">
    <property type="entry name" value="Glycosidases"/>
    <property type="match status" value="1"/>
</dbReference>
<evidence type="ECO:0000256" key="5">
    <source>
        <dbReference type="ARBA" id="ARBA00022669"/>
    </source>
</evidence>
<dbReference type="STRING" id="98403.A0A151GXZ4"/>
<reference evidence="16 17" key="1">
    <citation type="journal article" date="2016" name="Sci. Rep.">
        <title>Insights into Adaptations to a Near-Obligate Nematode Endoparasitic Lifestyle from the Finished Genome of Drechmeria coniospora.</title>
        <authorList>
            <person name="Zhang L."/>
            <person name="Zhou Z."/>
            <person name="Guo Q."/>
            <person name="Fokkens L."/>
            <person name="Miskei M."/>
            <person name="Pocsi I."/>
            <person name="Zhang W."/>
            <person name="Chen M."/>
            <person name="Wang L."/>
            <person name="Sun Y."/>
            <person name="Donzelli B.G."/>
            <person name="Gibson D.M."/>
            <person name="Nelson D.R."/>
            <person name="Luo J.G."/>
            <person name="Rep M."/>
            <person name="Liu H."/>
            <person name="Yang S."/>
            <person name="Wang J."/>
            <person name="Krasnoff S.B."/>
            <person name="Xu Y."/>
            <person name="Molnar I."/>
            <person name="Lin M."/>
        </authorList>
    </citation>
    <scope>NUCLEOTIDE SEQUENCE [LARGE SCALE GENOMIC DNA]</scope>
    <source>
        <strain evidence="16 17">ARSEF 6962</strain>
    </source>
</reference>
<dbReference type="EMBL" id="LAYC01000001">
    <property type="protein sequence ID" value="KYK61965.1"/>
    <property type="molecule type" value="Genomic_DNA"/>
</dbReference>
<keyword evidence="11" id="KW-0624">Polysaccharide degradation</keyword>
<keyword evidence="6 13" id="KW-0378">Hydrolase</keyword>